<evidence type="ECO:0000256" key="1">
    <source>
        <dbReference type="SAM" id="Phobius"/>
    </source>
</evidence>
<evidence type="ECO:0000313" key="4">
    <source>
        <dbReference type="Proteomes" id="UP000230731"/>
    </source>
</evidence>
<feature type="transmembrane region" description="Helical" evidence="1">
    <location>
        <begin position="202"/>
        <end position="222"/>
    </location>
</feature>
<organism evidence="3 4">
    <name type="scientific">Candidatus Andersenbacteria bacterium CG10_big_fil_rev_8_21_14_0_10_54_11</name>
    <dbReference type="NCBI Taxonomy" id="1974485"/>
    <lineage>
        <taxon>Bacteria</taxon>
        <taxon>Candidatus Anderseniibacteriota</taxon>
    </lineage>
</organism>
<dbReference type="Pfam" id="PF13231">
    <property type="entry name" value="PMT_2"/>
    <property type="match status" value="1"/>
</dbReference>
<gene>
    <name evidence="3" type="ORF">COT71_02975</name>
</gene>
<feature type="transmembrane region" description="Helical" evidence="1">
    <location>
        <begin position="118"/>
        <end position="138"/>
    </location>
</feature>
<dbReference type="AlphaFoldDB" id="A0A2M6WYW5"/>
<feature type="transmembrane region" description="Helical" evidence="1">
    <location>
        <begin position="313"/>
        <end position="336"/>
    </location>
</feature>
<feature type="transmembrane region" description="Helical" evidence="1">
    <location>
        <begin position="66"/>
        <end position="87"/>
    </location>
</feature>
<protein>
    <recommendedName>
        <fullName evidence="2">Glycosyltransferase RgtA/B/C/D-like domain-containing protein</fullName>
    </recommendedName>
</protein>
<feature type="transmembrane region" description="Helical" evidence="1">
    <location>
        <begin position="342"/>
        <end position="362"/>
    </location>
</feature>
<sequence length="670" mass="74526">TVDEESWMLRSGTFWHELFRQGNPGGTFVTTHPGALTTWLAGAGIVWQEHRLGFDIDTSNLRQFRFAATLPMALTAAGMIGIVSWLFGRLLNWWVSLIGGVLLASEPYLVGMSQIVHVDMLLGLSMTAAVLCILLYWRDRRVHWLAWCGVFTGLAMAQKLLPALWLWVYFAMLFVMKGRSVSLQNPAVLLPKGEVADMVRRLGIVLGIASLMLYAVWPALWVKTGLDRYYMRDVVAITADRHVEIDETKTGATVQPATFYLRTVLGRESPVILLMSAGITLLFVRYIIELYVLRRPFSVRSSSYPEEGDGRLVPIQVIGWLLFFAVSFLVFITVPAKQADRYALPALIVMPLLAGIGWYIFFRLALDWLGRHGEECGFCRIAKPLLAAAAGFMLLLRPAAAAPYTIAYNNPWLPNIRPASQQGWGEGLEAAAAWLNERPSADQLYIASWYPGVTATYFRGKTLSLSSREDHRVGYVLVYRNMFGRAPDEIASNVLDEIRGREPVHTVTVLGRPYVWIYSQLGLWYFRQHVGELIGEMEVGQTVPITADTFSGIDIGLATFSGRENTHDVVLHVRRAPDTVDDLRTVHVNAAELEDGSYHHFAFVPIPDAAGKTFFVSLTSPTSVPGNAVTVRFSGDDLLPGTMALRREALPAGQTNADFIRAGDIAYQLP</sequence>
<keyword evidence="1" id="KW-0472">Membrane</keyword>
<reference evidence="4" key="1">
    <citation type="submission" date="2017-09" db="EMBL/GenBank/DDBJ databases">
        <title>Depth-based differentiation of microbial function through sediment-hosted aquifers and enrichment of novel symbionts in the deep terrestrial subsurface.</title>
        <authorList>
            <person name="Probst A.J."/>
            <person name="Ladd B."/>
            <person name="Jarett J.K."/>
            <person name="Geller-Mcgrath D.E."/>
            <person name="Sieber C.M.K."/>
            <person name="Emerson J.B."/>
            <person name="Anantharaman K."/>
            <person name="Thomas B.C."/>
            <person name="Malmstrom R."/>
            <person name="Stieglmeier M."/>
            <person name="Klingl A."/>
            <person name="Woyke T."/>
            <person name="Ryan C.M."/>
            <person name="Banfield J.F."/>
        </authorList>
    </citation>
    <scope>NUCLEOTIDE SEQUENCE [LARGE SCALE GENOMIC DNA]</scope>
</reference>
<keyword evidence="1" id="KW-1133">Transmembrane helix</keyword>
<feature type="domain" description="Glycosyltransferase RgtA/B/C/D-like" evidence="2">
    <location>
        <begin position="66"/>
        <end position="189"/>
    </location>
</feature>
<feature type="transmembrane region" description="Helical" evidence="1">
    <location>
        <begin position="271"/>
        <end position="292"/>
    </location>
</feature>
<accession>A0A2M6WYW5</accession>
<name>A0A2M6WYW5_9BACT</name>
<comment type="caution">
    <text evidence="3">The sequence shown here is derived from an EMBL/GenBank/DDBJ whole genome shotgun (WGS) entry which is preliminary data.</text>
</comment>
<evidence type="ECO:0000259" key="2">
    <source>
        <dbReference type="Pfam" id="PF13231"/>
    </source>
</evidence>
<dbReference type="EMBL" id="PEZP01000037">
    <property type="protein sequence ID" value="PIT98001.1"/>
    <property type="molecule type" value="Genomic_DNA"/>
</dbReference>
<dbReference type="InterPro" id="IPR038731">
    <property type="entry name" value="RgtA/B/C-like"/>
</dbReference>
<feature type="non-terminal residue" evidence="3">
    <location>
        <position position="1"/>
    </location>
</feature>
<proteinExistence type="predicted"/>
<keyword evidence="1" id="KW-0812">Transmembrane</keyword>
<dbReference type="Proteomes" id="UP000230731">
    <property type="component" value="Unassembled WGS sequence"/>
</dbReference>
<evidence type="ECO:0000313" key="3">
    <source>
        <dbReference type="EMBL" id="PIT98001.1"/>
    </source>
</evidence>
<feature type="transmembrane region" description="Helical" evidence="1">
    <location>
        <begin position="144"/>
        <end position="170"/>
    </location>
</feature>